<dbReference type="PANTHER" id="PTHR34714">
    <property type="entry name" value="EGF-LIKE DOMAIN-CONTAINING PROTEIN"/>
    <property type="match status" value="1"/>
</dbReference>
<dbReference type="EMBL" id="GG666557">
    <property type="protein sequence ID" value="EEN55713.1"/>
    <property type="molecule type" value="Genomic_DNA"/>
</dbReference>
<organism>
    <name type="scientific">Branchiostoma floridae</name>
    <name type="common">Florida lancelet</name>
    <name type="synonym">Amphioxus</name>
    <dbReference type="NCBI Taxonomy" id="7739"/>
    <lineage>
        <taxon>Eukaryota</taxon>
        <taxon>Metazoa</taxon>
        <taxon>Chordata</taxon>
        <taxon>Cephalochordata</taxon>
        <taxon>Leptocardii</taxon>
        <taxon>Amphioxiformes</taxon>
        <taxon>Branchiostomatidae</taxon>
        <taxon>Branchiostoma</taxon>
    </lineage>
</organism>
<dbReference type="eggNOG" id="ENOG502QTU3">
    <property type="taxonomic scope" value="Eukaryota"/>
</dbReference>
<dbReference type="AlphaFoldDB" id="C3YVJ0"/>
<feature type="region of interest" description="Disordered" evidence="1">
    <location>
        <begin position="492"/>
        <end position="544"/>
    </location>
</feature>
<reference evidence="2" key="1">
    <citation type="journal article" date="2008" name="Nature">
        <title>The amphioxus genome and the evolution of the chordate karyotype.</title>
        <authorList>
            <consortium name="US DOE Joint Genome Institute (JGI-PGF)"/>
            <person name="Putnam N.H."/>
            <person name="Butts T."/>
            <person name="Ferrier D.E.K."/>
            <person name="Furlong R.F."/>
            <person name="Hellsten U."/>
            <person name="Kawashima T."/>
            <person name="Robinson-Rechavi M."/>
            <person name="Shoguchi E."/>
            <person name="Terry A."/>
            <person name="Yu J.-K."/>
            <person name="Benito-Gutierrez E.L."/>
            <person name="Dubchak I."/>
            <person name="Garcia-Fernandez J."/>
            <person name="Gibson-Brown J.J."/>
            <person name="Grigoriev I.V."/>
            <person name="Horton A.C."/>
            <person name="de Jong P.J."/>
            <person name="Jurka J."/>
            <person name="Kapitonov V.V."/>
            <person name="Kohara Y."/>
            <person name="Kuroki Y."/>
            <person name="Lindquist E."/>
            <person name="Lucas S."/>
            <person name="Osoegawa K."/>
            <person name="Pennacchio L.A."/>
            <person name="Salamov A.A."/>
            <person name="Satou Y."/>
            <person name="Sauka-Spengler T."/>
            <person name="Schmutz J."/>
            <person name="Shin-I T."/>
            <person name="Toyoda A."/>
            <person name="Bronner-Fraser M."/>
            <person name="Fujiyama A."/>
            <person name="Holland L.Z."/>
            <person name="Holland P.W.H."/>
            <person name="Satoh N."/>
            <person name="Rokhsar D.S."/>
        </authorList>
    </citation>
    <scope>NUCLEOTIDE SEQUENCE [LARGE SCALE GENOMIC DNA]</scope>
    <source>
        <strain evidence="2">S238N-H82</strain>
        <tissue evidence="2">Testes</tissue>
    </source>
</reference>
<dbReference type="PANTHER" id="PTHR34714:SF3">
    <property type="match status" value="1"/>
</dbReference>
<evidence type="ECO:0000256" key="1">
    <source>
        <dbReference type="SAM" id="MobiDB-lite"/>
    </source>
</evidence>
<dbReference type="SUPFAM" id="SSF54197">
    <property type="entry name" value="HIT-like"/>
    <property type="match status" value="1"/>
</dbReference>
<sequence length="544" mass="61762">MALTGTAVSTLPKTLLVKPHAMALQMGGLQNSSSRLVAKKNTVKFQQMFLPLEGTDVNFRGSQTFIPFKDVTFSLVSQVWSNHSAAALQRVRVAFHDALKIMTSQPRSTSNSWLFALLHLDTFDARRRKLTHSFATRLLASENDIVRALACSDAISTSTFWSNFCKVVHRPRARRDAIELHKIFDDIYEVTRKSGQVVIPDTFQTKVLKWLGNNYDLLKDVKLQFVTTVFNLITHESSVFNPIRSKRPGVATADKDVAIYKTAEDTFGRVESTHSATAANTFKYDSFHAIILLKTHHPTAFTEEQFMDFTNTAMKWFMKCYDTDKQYRYPHLMWDSLPKASASQVHPHAQASLSAARHYGIMEHIRLSAEHYADQHDGSNYFSHLLQTPKKDHEVFIMSRTSGEDFFRLIYYTIRTFIDNLKRPAFSMAMFLPRLEPFSAPTSEDIPAVARIITRGPPDNPRNDISAMELFAASNVNVDPFTVIQHIKNTISRNKKTAQPSPHVDNVLIDQKKEDAPQATQDKPGIKQDSKDAENQVQEHQEVL</sequence>
<evidence type="ECO:0000313" key="2">
    <source>
        <dbReference type="EMBL" id="EEN55713.1"/>
    </source>
</evidence>
<gene>
    <name evidence="2" type="ORF">BRAFLDRAFT_70379</name>
</gene>
<dbReference type="InParanoid" id="C3YVJ0"/>
<proteinExistence type="predicted"/>
<name>C3YVJ0_BRAFL</name>
<protein>
    <submittedName>
        <fullName evidence="2">Uncharacterized protein</fullName>
    </submittedName>
</protein>
<dbReference type="InterPro" id="IPR036265">
    <property type="entry name" value="HIT-like_sf"/>
</dbReference>
<feature type="compositionally biased region" description="Basic and acidic residues" evidence="1">
    <location>
        <begin position="524"/>
        <end position="544"/>
    </location>
</feature>
<accession>C3YVJ0</accession>